<evidence type="ECO:0000256" key="1">
    <source>
        <dbReference type="SAM" id="MobiDB-lite"/>
    </source>
</evidence>
<feature type="region of interest" description="Disordered" evidence="1">
    <location>
        <begin position="83"/>
        <end position="349"/>
    </location>
</feature>
<evidence type="ECO:0000313" key="3">
    <source>
        <dbReference type="Proteomes" id="UP001218188"/>
    </source>
</evidence>
<name>A0AAD6SST6_9AGAR</name>
<feature type="compositionally biased region" description="Polar residues" evidence="1">
    <location>
        <begin position="125"/>
        <end position="135"/>
    </location>
</feature>
<keyword evidence="3" id="KW-1185">Reference proteome</keyword>
<dbReference type="AlphaFoldDB" id="A0AAD6SST6"/>
<feature type="compositionally biased region" description="Basic and acidic residues" evidence="1">
    <location>
        <begin position="88"/>
        <end position="114"/>
    </location>
</feature>
<dbReference type="Proteomes" id="UP001218188">
    <property type="component" value="Unassembled WGS sequence"/>
</dbReference>
<organism evidence="2 3">
    <name type="scientific">Mycena alexandri</name>
    <dbReference type="NCBI Taxonomy" id="1745969"/>
    <lineage>
        <taxon>Eukaryota</taxon>
        <taxon>Fungi</taxon>
        <taxon>Dikarya</taxon>
        <taxon>Basidiomycota</taxon>
        <taxon>Agaricomycotina</taxon>
        <taxon>Agaricomycetes</taxon>
        <taxon>Agaricomycetidae</taxon>
        <taxon>Agaricales</taxon>
        <taxon>Marasmiineae</taxon>
        <taxon>Mycenaceae</taxon>
        <taxon>Mycena</taxon>
    </lineage>
</organism>
<accession>A0AAD6SST6</accession>
<evidence type="ECO:0000313" key="2">
    <source>
        <dbReference type="EMBL" id="KAJ7031878.1"/>
    </source>
</evidence>
<sequence>MENDALPPEKDLLARLRAQEFTTLELKAQIDVLKLTIAHQNEDLAVVQKEHAECKTRCVTVEADLALVRFKYDNLKRKCAPPPPLLKRKFESGSDGVEARERESLAASRGEHSPVEGSSPLLNGKATQLPDTLQLSRLGDPIVRKTSVSSMDEQESVWPRSPVVAGPGIPSSSFDRINDPRKRQKTESTPSSPDFKPINLPSASDSASPIVLTRTSPASIQIPIPPPSASASPAHSDGTTLTRFPRPAHITHPHPHPHITLPPRPTGTPFPPPGNYAPLANASAHANLNNNNNAEFSQGQARRSPSQGGSGPGDRSPNATRRYSGPPPPREREREGPAPNRWTSTLPVR</sequence>
<feature type="compositionally biased region" description="Low complexity" evidence="1">
    <location>
        <begin position="276"/>
        <end position="324"/>
    </location>
</feature>
<reference evidence="2" key="1">
    <citation type="submission" date="2023-03" db="EMBL/GenBank/DDBJ databases">
        <title>Massive genome expansion in bonnet fungi (Mycena s.s.) driven by repeated elements and novel gene families across ecological guilds.</title>
        <authorList>
            <consortium name="Lawrence Berkeley National Laboratory"/>
            <person name="Harder C.B."/>
            <person name="Miyauchi S."/>
            <person name="Viragh M."/>
            <person name="Kuo A."/>
            <person name="Thoen E."/>
            <person name="Andreopoulos B."/>
            <person name="Lu D."/>
            <person name="Skrede I."/>
            <person name="Drula E."/>
            <person name="Henrissat B."/>
            <person name="Morin E."/>
            <person name="Kohler A."/>
            <person name="Barry K."/>
            <person name="LaButti K."/>
            <person name="Morin E."/>
            <person name="Salamov A."/>
            <person name="Lipzen A."/>
            <person name="Mereny Z."/>
            <person name="Hegedus B."/>
            <person name="Baldrian P."/>
            <person name="Stursova M."/>
            <person name="Weitz H."/>
            <person name="Taylor A."/>
            <person name="Grigoriev I.V."/>
            <person name="Nagy L.G."/>
            <person name="Martin F."/>
            <person name="Kauserud H."/>
        </authorList>
    </citation>
    <scope>NUCLEOTIDE SEQUENCE</scope>
    <source>
        <strain evidence="2">CBHHK200</strain>
    </source>
</reference>
<protein>
    <submittedName>
        <fullName evidence="2">Uncharacterized protein</fullName>
    </submittedName>
</protein>
<gene>
    <name evidence="2" type="ORF">C8F04DRAFT_1360562</name>
</gene>
<comment type="caution">
    <text evidence="2">The sequence shown here is derived from an EMBL/GenBank/DDBJ whole genome shotgun (WGS) entry which is preliminary data.</text>
</comment>
<proteinExistence type="predicted"/>
<feature type="compositionally biased region" description="Pro residues" evidence="1">
    <location>
        <begin position="260"/>
        <end position="275"/>
    </location>
</feature>
<dbReference type="EMBL" id="JARJCM010000078">
    <property type="protein sequence ID" value="KAJ7031878.1"/>
    <property type="molecule type" value="Genomic_DNA"/>
</dbReference>